<dbReference type="KEGG" id="cik:H0194_06945"/>
<protein>
    <recommendedName>
        <fullName evidence="5">DUF3109 family protein</fullName>
    </recommendedName>
</protein>
<feature type="region of interest" description="Disordered" evidence="2">
    <location>
        <begin position="1"/>
        <end position="36"/>
    </location>
</feature>
<dbReference type="Pfam" id="PF11307">
    <property type="entry name" value="DUF3109"/>
    <property type="match status" value="1"/>
</dbReference>
<reference evidence="3 4" key="1">
    <citation type="submission" date="2020-07" db="EMBL/GenBank/DDBJ databases">
        <title>Complete genome and description of Corynebacterium incognita strain Marseille-Q3630 sp. nov.</title>
        <authorList>
            <person name="Boxberger M."/>
        </authorList>
    </citation>
    <scope>NUCLEOTIDE SEQUENCE [LARGE SCALE GENOMIC DNA]</scope>
    <source>
        <strain evidence="3 4">Marseille-Q3630</strain>
    </source>
</reference>
<gene>
    <name evidence="3" type="ORF">H0194_06945</name>
</gene>
<keyword evidence="4" id="KW-1185">Reference proteome</keyword>
<dbReference type="AlphaFoldDB" id="A0A7G7CML0"/>
<dbReference type="RefSeq" id="WP_185175216.1">
    <property type="nucleotide sequence ID" value="NZ_CP059404.1"/>
</dbReference>
<dbReference type="InterPro" id="IPR021458">
    <property type="entry name" value="Rv0495c"/>
</dbReference>
<evidence type="ECO:0000256" key="1">
    <source>
        <dbReference type="ARBA" id="ARBA00093770"/>
    </source>
</evidence>
<accession>A0A7G7CML0</accession>
<name>A0A7G7CML0_9CORY</name>
<evidence type="ECO:0000313" key="3">
    <source>
        <dbReference type="EMBL" id="QNE88826.1"/>
    </source>
</evidence>
<dbReference type="EMBL" id="CP059404">
    <property type="protein sequence ID" value="QNE88826.1"/>
    <property type="molecule type" value="Genomic_DNA"/>
</dbReference>
<evidence type="ECO:0000256" key="2">
    <source>
        <dbReference type="SAM" id="MobiDB-lite"/>
    </source>
</evidence>
<evidence type="ECO:0000313" key="4">
    <source>
        <dbReference type="Proteomes" id="UP000515743"/>
    </source>
</evidence>
<sequence length="307" mass="33890">MNRPQSHPHNDPGRKPVHLGFPASSPAGQSISSGREVAPDFPREWFEFTNPDDPLHVFSIDLTWVESHYSCAFGTSACPGIDASQPDVGCCVHGAYMADEQDRDQLCDAVASMPAKYWQHRPDSVDSYLAAADPVELEPWLAWDELDGDDGEPEPALKTPVVGGACIFANREGWPTGAGCALHQWALDAGEELTVVKPEVCWQLPLRRHEEYEERPDGQEILRTTIGEYDRRGWGGGGEDFDWYCTGDSACHSNPEPVWSSHRAELVALLGQECYEILAEHCAAREQARQAGVAFPQHPATVKAREN</sequence>
<proteinExistence type="inferred from homology"/>
<dbReference type="Proteomes" id="UP000515743">
    <property type="component" value="Chromosome"/>
</dbReference>
<comment type="similarity">
    <text evidence="1">Belongs to the Rv0495c family.</text>
</comment>
<evidence type="ECO:0008006" key="5">
    <source>
        <dbReference type="Google" id="ProtNLM"/>
    </source>
</evidence>
<organism evidence="3 4">
    <name type="scientific">Corynebacterium incognita</name>
    <dbReference type="NCBI Taxonomy" id="2754725"/>
    <lineage>
        <taxon>Bacteria</taxon>
        <taxon>Bacillati</taxon>
        <taxon>Actinomycetota</taxon>
        <taxon>Actinomycetes</taxon>
        <taxon>Mycobacteriales</taxon>
        <taxon>Corynebacteriaceae</taxon>
        <taxon>Corynebacterium</taxon>
    </lineage>
</organism>